<organism evidence="1 2">
    <name type="scientific">Petrolisthes cinctipes</name>
    <name type="common">Flat porcelain crab</name>
    <dbReference type="NCBI Taxonomy" id="88211"/>
    <lineage>
        <taxon>Eukaryota</taxon>
        <taxon>Metazoa</taxon>
        <taxon>Ecdysozoa</taxon>
        <taxon>Arthropoda</taxon>
        <taxon>Crustacea</taxon>
        <taxon>Multicrustacea</taxon>
        <taxon>Malacostraca</taxon>
        <taxon>Eumalacostraca</taxon>
        <taxon>Eucarida</taxon>
        <taxon>Decapoda</taxon>
        <taxon>Pleocyemata</taxon>
        <taxon>Anomura</taxon>
        <taxon>Galatheoidea</taxon>
        <taxon>Porcellanidae</taxon>
        <taxon>Petrolisthes</taxon>
    </lineage>
</organism>
<dbReference type="EMBL" id="JAWQEG010003547">
    <property type="protein sequence ID" value="KAK3865627.1"/>
    <property type="molecule type" value="Genomic_DNA"/>
</dbReference>
<gene>
    <name evidence="1" type="ORF">Pcinc_028778</name>
</gene>
<keyword evidence="2" id="KW-1185">Reference proteome</keyword>
<accession>A0AAE1K6P6</accession>
<protein>
    <submittedName>
        <fullName evidence="1">Uncharacterized protein</fullName>
    </submittedName>
</protein>
<proteinExistence type="predicted"/>
<dbReference type="Proteomes" id="UP001286313">
    <property type="component" value="Unassembled WGS sequence"/>
</dbReference>
<dbReference type="AlphaFoldDB" id="A0AAE1K6P6"/>
<sequence>PHPPTSSLLLAPPHHPVDPPDTVNYFGPVVVDQLGLRTSPRSSGVKYYEMGLVLPHKALPPLAHCSPTPYPVNPLLLHYILSCDT</sequence>
<evidence type="ECO:0000313" key="2">
    <source>
        <dbReference type="Proteomes" id="UP001286313"/>
    </source>
</evidence>
<comment type="caution">
    <text evidence="1">The sequence shown here is derived from an EMBL/GenBank/DDBJ whole genome shotgun (WGS) entry which is preliminary data.</text>
</comment>
<reference evidence="1" key="1">
    <citation type="submission" date="2023-10" db="EMBL/GenBank/DDBJ databases">
        <title>Genome assemblies of two species of porcelain crab, Petrolisthes cinctipes and Petrolisthes manimaculis (Anomura: Porcellanidae).</title>
        <authorList>
            <person name="Angst P."/>
        </authorList>
    </citation>
    <scope>NUCLEOTIDE SEQUENCE</scope>
    <source>
        <strain evidence="1">PB745_01</strain>
        <tissue evidence="1">Gill</tissue>
    </source>
</reference>
<name>A0AAE1K6P6_PETCI</name>
<evidence type="ECO:0000313" key="1">
    <source>
        <dbReference type="EMBL" id="KAK3865627.1"/>
    </source>
</evidence>
<feature type="non-terminal residue" evidence="1">
    <location>
        <position position="1"/>
    </location>
</feature>